<dbReference type="CTD" id="8237501"/>
<dbReference type="eggNOG" id="KOG0045">
    <property type="taxonomic scope" value="Eukaryota"/>
</dbReference>
<dbReference type="InterPro" id="IPR036213">
    <property type="entry name" value="Calpain_III_sf"/>
</dbReference>
<dbReference type="GeneID" id="8237501"/>
<dbReference type="SUPFAM" id="SSF54001">
    <property type="entry name" value="Cysteine proteinases"/>
    <property type="match status" value="1"/>
</dbReference>
<dbReference type="InterPro" id="IPR022684">
    <property type="entry name" value="Calpain_cysteine_protease"/>
</dbReference>
<evidence type="ECO:0000256" key="7">
    <source>
        <dbReference type="SAM" id="MobiDB-lite"/>
    </source>
</evidence>
<dbReference type="CDD" id="cd00214">
    <property type="entry name" value="Calpain_III"/>
    <property type="match status" value="1"/>
</dbReference>
<dbReference type="STRING" id="121224.E0VHV1"/>
<evidence type="ECO:0000313" key="9">
    <source>
        <dbReference type="EMBL" id="EEB12957.1"/>
    </source>
</evidence>
<keyword evidence="11" id="KW-1185">Reference proteome</keyword>
<dbReference type="Pfam" id="PF00648">
    <property type="entry name" value="Peptidase_C2"/>
    <property type="match status" value="1"/>
</dbReference>
<reference evidence="9" key="1">
    <citation type="submission" date="2007-04" db="EMBL/GenBank/DDBJ databases">
        <title>Annotation of Pediculus humanus corporis strain USDA.</title>
        <authorList>
            <person name="Kirkness E."/>
            <person name="Hannick L."/>
            <person name="Hass B."/>
            <person name="Bruggner R."/>
            <person name="Lawson D."/>
            <person name="Bidwell S."/>
            <person name="Joardar V."/>
            <person name="Caler E."/>
            <person name="Walenz B."/>
            <person name="Inman J."/>
            <person name="Schobel S."/>
            <person name="Galinsky K."/>
            <person name="Amedeo P."/>
            <person name="Strausberg R."/>
        </authorList>
    </citation>
    <scope>NUCLEOTIDE SEQUENCE</scope>
    <source>
        <strain evidence="9">USDA</strain>
    </source>
</reference>
<dbReference type="PANTHER" id="PTHR10183:SF379">
    <property type="entry name" value="CALPAIN-5"/>
    <property type="match status" value="1"/>
</dbReference>
<dbReference type="RefSeq" id="XP_002425695.1">
    <property type="nucleotide sequence ID" value="XM_002425650.1"/>
</dbReference>
<feature type="domain" description="Calpain catalytic" evidence="8">
    <location>
        <begin position="16"/>
        <end position="320"/>
    </location>
</feature>
<keyword evidence="2 6" id="KW-0645">Protease</keyword>
<dbReference type="SMART" id="SM00720">
    <property type="entry name" value="calpain_III"/>
    <property type="match status" value="1"/>
</dbReference>
<proteinExistence type="inferred from homology"/>
<evidence type="ECO:0000256" key="6">
    <source>
        <dbReference type="PROSITE-ProRule" id="PRU00239"/>
    </source>
</evidence>
<dbReference type="EnsemblMetazoa" id="PHUM216240-RA">
    <property type="protein sequence ID" value="PHUM216240-PA"/>
    <property type="gene ID" value="PHUM216240"/>
</dbReference>
<gene>
    <name evidence="10" type="primary">8237501</name>
    <name evidence="9" type="ORF">Phum_PHUM216240</name>
</gene>
<dbReference type="InParanoid" id="E0VHV1"/>
<dbReference type="FunFam" id="3.90.70.10:FF:000114">
    <property type="entry name" value="Calpain a"/>
    <property type="match status" value="1"/>
</dbReference>
<dbReference type="InterPro" id="IPR033883">
    <property type="entry name" value="C2_III"/>
</dbReference>
<dbReference type="Proteomes" id="UP000009046">
    <property type="component" value="Unassembled WGS sequence"/>
</dbReference>
<comment type="similarity">
    <text evidence="1">Belongs to the peptidase C2 family.</text>
</comment>
<evidence type="ECO:0000256" key="1">
    <source>
        <dbReference type="ARBA" id="ARBA00007623"/>
    </source>
</evidence>
<dbReference type="InterPro" id="IPR038765">
    <property type="entry name" value="Papain-like_cys_pep_sf"/>
</dbReference>
<evidence type="ECO:0000313" key="11">
    <source>
        <dbReference type="Proteomes" id="UP000009046"/>
    </source>
</evidence>
<dbReference type="InterPro" id="IPR000169">
    <property type="entry name" value="Pept_cys_AS"/>
</dbReference>
<dbReference type="PRINTS" id="PR00704">
    <property type="entry name" value="CALPAIN"/>
</dbReference>
<reference evidence="9" key="2">
    <citation type="submission" date="2007-04" db="EMBL/GenBank/DDBJ databases">
        <title>The genome of the human body louse.</title>
        <authorList>
            <consortium name="The Human Body Louse Genome Consortium"/>
            <person name="Kirkness E."/>
            <person name="Walenz B."/>
            <person name="Hass B."/>
            <person name="Bruggner R."/>
            <person name="Strausberg R."/>
        </authorList>
    </citation>
    <scope>NUCLEOTIDE SEQUENCE</scope>
    <source>
        <strain evidence="9">USDA</strain>
    </source>
</reference>
<dbReference type="AlphaFoldDB" id="E0VHV1"/>
<dbReference type="InterPro" id="IPR022683">
    <property type="entry name" value="Calpain_III"/>
</dbReference>
<dbReference type="Gene3D" id="2.60.120.380">
    <property type="match status" value="1"/>
</dbReference>
<dbReference type="InterPro" id="IPR001300">
    <property type="entry name" value="Peptidase_C2_calpain_cat"/>
</dbReference>
<feature type="active site" evidence="5 6">
    <location>
        <position position="235"/>
    </location>
</feature>
<dbReference type="SMART" id="SM00230">
    <property type="entry name" value="CysPc"/>
    <property type="match status" value="1"/>
</dbReference>
<keyword evidence="3 6" id="KW-0378">Hydrolase</keyword>
<dbReference type="CDD" id="cd00044">
    <property type="entry name" value="CysPc"/>
    <property type="match status" value="1"/>
</dbReference>
<evidence type="ECO:0000256" key="5">
    <source>
        <dbReference type="PIRSR" id="PIRSR622684-1"/>
    </source>
</evidence>
<evidence type="ECO:0000256" key="2">
    <source>
        <dbReference type="ARBA" id="ARBA00022670"/>
    </source>
</evidence>
<dbReference type="PROSITE" id="PS00139">
    <property type="entry name" value="THIOL_PROTEASE_CYS"/>
    <property type="match status" value="1"/>
</dbReference>
<dbReference type="PROSITE" id="PS50203">
    <property type="entry name" value="CALPAIN_CAT"/>
    <property type="match status" value="1"/>
</dbReference>
<dbReference type="KEGG" id="phu:Phum_PHUM216240"/>
<evidence type="ECO:0000256" key="3">
    <source>
        <dbReference type="ARBA" id="ARBA00022801"/>
    </source>
</evidence>
<dbReference type="GO" id="GO:0006508">
    <property type="term" value="P:proteolysis"/>
    <property type="evidence" value="ECO:0007669"/>
    <property type="project" value="UniProtKB-KW"/>
</dbReference>
<dbReference type="SUPFAM" id="SSF49758">
    <property type="entry name" value="Calpain large subunit, middle domain (domain III)"/>
    <property type="match status" value="1"/>
</dbReference>
<feature type="region of interest" description="Disordered" evidence="7">
    <location>
        <begin position="494"/>
        <end position="517"/>
    </location>
</feature>
<keyword evidence="4 6" id="KW-0788">Thiol protease</keyword>
<dbReference type="OMA" id="WFLAACA"/>
<name>E0VHV1_PEDHC</name>
<dbReference type="EMBL" id="AAZO01002485">
    <property type="status" value="NOT_ANNOTATED_CDS"/>
    <property type="molecule type" value="Genomic_DNA"/>
</dbReference>
<sequence length="517" mass="59045">MDKLSKLNNNNNNNRLFEDDEFPADSSSICFYNLPQELSDGGVKWLRPHEITKTPFLFVDGTNRRDVKQGILGDCWFLSACASVAKKQDLIEKVIDPNQKLFGEGYKGVLVVKFWRFGDWVSVCIDDRLPTKNGRLIFGSCIDKTEFWLAMVEKAYAKLHGSYEALVGGHALEAFVDLTGGIAETIQVSSGDTFNQLKLLFSHGAFITCSRKGETDHHKDCRKHILSSNGLIEGHAYSVTCVTTIKLLNKNFVELIRLRNPWGDAVEWDGAWSDRSSEWDNVSDEEKKKLKLLAKDDGEFWMGFNHFKKEFEEITVATIGPDFDQDGLPDVPLEVSTIKSCWKKGINAGGSRNDPEKFSLNPQYLLHLKESCWSKEGNECSSVLVGLMQEHRRSEKNKRLAMIPIGFFIYKTDTPFERLGPEYFLCMPEESSSGDFTNRREVIVRTNLKPGYYVIIPATFFPDTETNFMIRVFSLQPFILKEITNENDDEFTRKLPEVPENNNNNFNTGFSYDDFHR</sequence>
<reference evidence="10" key="3">
    <citation type="submission" date="2020-05" db="UniProtKB">
        <authorList>
            <consortium name="EnsemblMetazoa"/>
        </authorList>
    </citation>
    <scope>IDENTIFICATION</scope>
    <source>
        <strain evidence="10">USDA</strain>
    </source>
</reference>
<protein>
    <submittedName>
        <fullName evidence="9 10">Calpain A, putative</fullName>
        <ecNumber evidence="9">3.4.22.52</ecNumber>
    </submittedName>
</protein>
<dbReference type="PANTHER" id="PTHR10183">
    <property type="entry name" value="CALPAIN"/>
    <property type="match status" value="1"/>
</dbReference>
<feature type="active site" evidence="5 6">
    <location>
        <position position="75"/>
    </location>
</feature>
<dbReference type="EC" id="3.4.22.52" evidence="9"/>
<dbReference type="HOGENOM" id="CLU_010982_3_4_1"/>
<dbReference type="Pfam" id="PF01067">
    <property type="entry name" value="Calpain_III"/>
    <property type="match status" value="1"/>
</dbReference>
<dbReference type="Gene3D" id="3.90.70.10">
    <property type="entry name" value="Cysteine proteinases"/>
    <property type="match status" value="1"/>
</dbReference>
<evidence type="ECO:0000259" key="8">
    <source>
        <dbReference type="PROSITE" id="PS50203"/>
    </source>
</evidence>
<dbReference type="InterPro" id="IPR022682">
    <property type="entry name" value="Calpain_domain_III"/>
</dbReference>
<dbReference type="VEuPathDB" id="VectorBase:PHUM216240"/>
<evidence type="ECO:0000256" key="4">
    <source>
        <dbReference type="ARBA" id="ARBA00022807"/>
    </source>
</evidence>
<evidence type="ECO:0000313" key="10">
    <source>
        <dbReference type="EnsemblMetazoa" id="PHUM216240-PA"/>
    </source>
</evidence>
<dbReference type="OrthoDB" id="424753at2759"/>
<organism>
    <name type="scientific">Pediculus humanus subsp. corporis</name>
    <name type="common">Body louse</name>
    <dbReference type="NCBI Taxonomy" id="121224"/>
    <lineage>
        <taxon>Eukaryota</taxon>
        <taxon>Metazoa</taxon>
        <taxon>Ecdysozoa</taxon>
        <taxon>Arthropoda</taxon>
        <taxon>Hexapoda</taxon>
        <taxon>Insecta</taxon>
        <taxon>Pterygota</taxon>
        <taxon>Neoptera</taxon>
        <taxon>Paraneoptera</taxon>
        <taxon>Psocodea</taxon>
        <taxon>Troctomorpha</taxon>
        <taxon>Phthiraptera</taxon>
        <taxon>Anoplura</taxon>
        <taxon>Pediculidae</taxon>
        <taxon>Pediculus</taxon>
    </lineage>
</organism>
<dbReference type="GO" id="GO:0004198">
    <property type="term" value="F:calcium-dependent cysteine-type endopeptidase activity"/>
    <property type="evidence" value="ECO:0007669"/>
    <property type="project" value="UniProtKB-EC"/>
</dbReference>
<dbReference type="GO" id="GO:0005737">
    <property type="term" value="C:cytoplasm"/>
    <property type="evidence" value="ECO:0007669"/>
    <property type="project" value="TreeGrafter"/>
</dbReference>
<feature type="active site" evidence="5 6">
    <location>
        <position position="260"/>
    </location>
</feature>
<dbReference type="EMBL" id="DS235172">
    <property type="protein sequence ID" value="EEB12957.1"/>
    <property type="molecule type" value="Genomic_DNA"/>
</dbReference>
<accession>E0VHV1</accession>